<name>A0A0A2XTF3_9PAST</name>
<dbReference type="GO" id="GO:0004519">
    <property type="term" value="F:endonuclease activity"/>
    <property type="evidence" value="ECO:0007669"/>
    <property type="project" value="UniProtKB-KW"/>
</dbReference>
<dbReference type="InterPro" id="IPR036691">
    <property type="entry name" value="Endo/exonu/phosph_ase_sf"/>
</dbReference>
<dbReference type="GO" id="GO:0004527">
    <property type="term" value="F:exonuclease activity"/>
    <property type="evidence" value="ECO:0007669"/>
    <property type="project" value="UniProtKB-KW"/>
</dbReference>
<keyword evidence="3" id="KW-0540">Nuclease</keyword>
<evidence type="ECO:0000259" key="2">
    <source>
        <dbReference type="Pfam" id="PF03372"/>
    </source>
</evidence>
<keyword evidence="3" id="KW-0378">Hydrolase</keyword>
<dbReference type="Proteomes" id="UP000030526">
    <property type="component" value="Unassembled WGS sequence"/>
</dbReference>
<feature type="domain" description="Endonuclease/exonuclease/phosphatase" evidence="2">
    <location>
        <begin position="78"/>
        <end position="281"/>
    </location>
</feature>
<evidence type="ECO:0000256" key="1">
    <source>
        <dbReference type="SAM" id="Phobius"/>
    </source>
</evidence>
<dbReference type="NCBIfam" id="NF003842">
    <property type="entry name" value="PRK05421.1-4"/>
    <property type="match status" value="1"/>
</dbReference>
<evidence type="ECO:0000313" key="4">
    <source>
        <dbReference type="Proteomes" id="UP000030526"/>
    </source>
</evidence>
<keyword evidence="3" id="KW-0269">Exonuclease</keyword>
<keyword evidence="1" id="KW-0812">Transmembrane</keyword>
<evidence type="ECO:0000313" key="3">
    <source>
        <dbReference type="EMBL" id="KGQ33665.1"/>
    </source>
</evidence>
<keyword evidence="1" id="KW-0472">Membrane</keyword>
<comment type="caution">
    <text evidence="3">The sequence shown here is derived from an EMBL/GenBank/DDBJ whole genome shotgun (WGS) entry which is preliminary data.</text>
</comment>
<reference evidence="3 4" key="1">
    <citation type="submission" date="2014-08" db="EMBL/GenBank/DDBJ databases">
        <title>Chaperone-usher fimbriae in a diverse selection of Gallibacterium genomes.</title>
        <authorList>
            <person name="Kudirkiene E."/>
            <person name="Bager R.J."/>
            <person name="Johnson T.J."/>
            <person name="Bojesen A.M."/>
        </authorList>
    </citation>
    <scope>NUCLEOTIDE SEQUENCE [LARGE SCALE GENOMIC DNA]</scope>
    <source>
        <strain evidence="3 4">20558/3kl.</strain>
    </source>
</reference>
<dbReference type="InterPro" id="IPR005135">
    <property type="entry name" value="Endo/exonuclease/phosphatase"/>
</dbReference>
<dbReference type="EMBL" id="JPXS01000013">
    <property type="protein sequence ID" value="KGQ33665.1"/>
    <property type="molecule type" value="Genomic_DNA"/>
</dbReference>
<dbReference type="NCBIfam" id="NF003840">
    <property type="entry name" value="PRK05421.1-2"/>
    <property type="match status" value="1"/>
</dbReference>
<dbReference type="Gene3D" id="3.60.10.10">
    <property type="entry name" value="Endonuclease/exonuclease/phosphatase"/>
    <property type="match status" value="1"/>
</dbReference>
<organism evidence="3 4">
    <name type="scientific">Gallibacterium anatis</name>
    <dbReference type="NCBI Taxonomy" id="750"/>
    <lineage>
        <taxon>Bacteria</taxon>
        <taxon>Pseudomonadati</taxon>
        <taxon>Pseudomonadota</taxon>
        <taxon>Gammaproteobacteria</taxon>
        <taxon>Pasteurellales</taxon>
        <taxon>Pasteurellaceae</taxon>
        <taxon>Gallibacterium</taxon>
    </lineage>
</organism>
<dbReference type="AlphaFoldDB" id="A0A0A2XTF3"/>
<protein>
    <submittedName>
        <fullName evidence="3">Endonuclease/exonuclease/phosphatase</fullName>
    </submittedName>
</protein>
<keyword evidence="3" id="KW-0255">Endonuclease</keyword>
<keyword evidence="1" id="KW-1133">Transmembrane helix</keyword>
<dbReference type="RefSeq" id="WP_039080872.1">
    <property type="nucleotide sequence ID" value="NZ_JPXR01000005.1"/>
</dbReference>
<feature type="transmembrane region" description="Helical" evidence="1">
    <location>
        <begin position="7"/>
        <end position="27"/>
    </location>
</feature>
<dbReference type="Pfam" id="PF03372">
    <property type="entry name" value="Exo_endo_phos"/>
    <property type="match status" value="1"/>
</dbReference>
<sequence>MKKLIKLSGVFLLMLILVVIVFLYQSLTLYQPPLTQFISMNEKQSFEPFVEIDSKLSCYRPMLDAETISTTQPLKLLVWNVHKGEDQGWQSLLLNYEEKTDFMLLQEATSLQKLPQLLQHMPNQLFASGFAYRDMQSGVATLSPFSPQYYCSAAVDEPWLAIPKTSVSSVYPLDNGKFLLMINVHMVNFEWGTSAYRQQLEQIMQQLQQRVDAVIIAGDFNAWNQDRVAILQQKMAQFGLHEISFSPDNRLRFNGFPLDHIFVKGLKAVSATTKKTKASDHNPMWVELTFD</sequence>
<proteinExistence type="predicted"/>
<gene>
    <name evidence="3" type="ORF">JP32_02300</name>
</gene>
<accession>A0A0A2XTF3</accession>
<dbReference type="SUPFAM" id="SSF56219">
    <property type="entry name" value="DNase I-like"/>
    <property type="match status" value="1"/>
</dbReference>